<organism evidence="2 3">
    <name type="scientific">Cinchona calisaya</name>
    <dbReference type="NCBI Taxonomy" id="153742"/>
    <lineage>
        <taxon>Eukaryota</taxon>
        <taxon>Viridiplantae</taxon>
        <taxon>Streptophyta</taxon>
        <taxon>Embryophyta</taxon>
        <taxon>Tracheophyta</taxon>
        <taxon>Spermatophyta</taxon>
        <taxon>Magnoliopsida</taxon>
        <taxon>eudicotyledons</taxon>
        <taxon>Gunneridae</taxon>
        <taxon>Pentapetalae</taxon>
        <taxon>asterids</taxon>
        <taxon>lamiids</taxon>
        <taxon>Gentianales</taxon>
        <taxon>Rubiaceae</taxon>
        <taxon>Cinchonoideae</taxon>
        <taxon>Cinchoneae</taxon>
        <taxon>Cinchona</taxon>
    </lineage>
</organism>
<sequence>MAPSDQSQIDNHSDQPPHNPPPSNTSKTPHCGTSKAQLSLQKILHTILTIPNNRSSSPLPSSLKNDVQNQNQYVPPPANTNLSADEGLAANLGNEGYNMGLLIEAAKMIFGESKEEEKLTKSSFGDFNDDSKRVNKRRKRGDWRTVDLCGDMEVEVEPAVRSNRERTRVLPCKYRDSVLEPLTRLPRNRSTAIIPKKRRLR</sequence>
<proteinExistence type="predicted"/>
<evidence type="ECO:0000313" key="3">
    <source>
        <dbReference type="Proteomes" id="UP001630127"/>
    </source>
</evidence>
<evidence type="ECO:0000256" key="1">
    <source>
        <dbReference type="SAM" id="MobiDB-lite"/>
    </source>
</evidence>
<feature type="compositionally biased region" description="Polar residues" evidence="1">
    <location>
        <begin position="1"/>
        <end position="16"/>
    </location>
</feature>
<gene>
    <name evidence="2" type="ORF">ACH5RR_009750</name>
</gene>
<name>A0ABD3AFW4_9GENT</name>
<comment type="caution">
    <text evidence="2">The sequence shown here is derived from an EMBL/GenBank/DDBJ whole genome shotgun (WGS) entry which is preliminary data.</text>
</comment>
<dbReference type="AlphaFoldDB" id="A0ABD3AFW4"/>
<reference evidence="2 3" key="1">
    <citation type="submission" date="2024-11" db="EMBL/GenBank/DDBJ databases">
        <title>A near-complete genome assembly of Cinchona calisaya.</title>
        <authorList>
            <person name="Lian D.C."/>
            <person name="Zhao X.W."/>
            <person name="Wei L."/>
        </authorList>
    </citation>
    <scope>NUCLEOTIDE SEQUENCE [LARGE SCALE GENOMIC DNA]</scope>
    <source>
        <tissue evidence="2">Nenye</tissue>
    </source>
</reference>
<evidence type="ECO:0000313" key="2">
    <source>
        <dbReference type="EMBL" id="KAL3530428.1"/>
    </source>
</evidence>
<keyword evidence="3" id="KW-1185">Reference proteome</keyword>
<feature type="region of interest" description="Disordered" evidence="1">
    <location>
        <begin position="51"/>
        <end position="82"/>
    </location>
</feature>
<protein>
    <submittedName>
        <fullName evidence="2">Uncharacterized protein</fullName>
    </submittedName>
</protein>
<feature type="region of interest" description="Disordered" evidence="1">
    <location>
        <begin position="1"/>
        <end position="35"/>
    </location>
</feature>
<feature type="compositionally biased region" description="Polar residues" evidence="1">
    <location>
        <begin position="64"/>
        <end position="82"/>
    </location>
</feature>
<dbReference type="Proteomes" id="UP001630127">
    <property type="component" value="Unassembled WGS sequence"/>
</dbReference>
<accession>A0ABD3AFW4</accession>
<dbReference type="EMBL" id="JBJUIK010000004">
    <property type="protein sequence ID" value="KAL3530428.1"/>
    <property type="molecule type" value="Genomic_DNA"/>
</dbReference>